<dbReference type="InterPro" id="IPR026591">
    <property type="entry name" value="Sirtuin_cat_small_dom_sf"/>
</dbReference>
<comment type="catalytic activity">
    <reaction evidence="3">
        <text>N(6)-succinyl-L-lysyl-[protein] + NAD(+) + H2O = 2''-O-succinyl-ADP-D-ribose + nicotinamide + L-lysyl-[protein]</text>
        <dbReference type="Rhea" id="RHEA:47668"/>
        <dbReference type="Rhea" id="RHEA-COMP:9752"/>
        <dbReference type="Rhea" id="RHEA-COMP:11877"/>
        <dbReference type="ChEBI" id="CHEBI:15377"/>
        <dbReference type="ChEBI" id="CHEBI:17154"/>
        <dbReference type="ChEBI" id="CHEBI:29969"/>
        <dbReference type="ChEBI" id="CHEBI:57540"/>
        <dbReference type="ChEBI" id="CHEBI:87830"/>
        <dbReference type="ChEBI" id="CHEBI:87832"/>
    </reaction>
</comment>
<evidence type="ECO:0000256" key="3">
    <source>
        <dbReference type="HAMAP-Rule" id="MF_01121"/>
    </source>
</evidence>
<dbReference type="InterPro" id="IPR027546">
    <property type="entry name" value="Sirtuin_class_III"/>
</dbReference>
<keyword evidence="7" id="KW-1185">Reference proteome</keyword>
<comment type="subcellular location">
    <subcellularLocation>
        <location evidence="3">Cytoplasm</location>
    </subcellularLocation>
</comment>
<proteinExistence type="inferred from homology"/>
<evidence type="ECO:0000256" key="1">
    <source>
        <dbReference type="ARBA" id="ARBA00022679"/>
    </source>
</evidence>
<evidence type="ECO:0000313" key="6">
    <source>
        <dbReference type="EMBL" id="SDB82741.1"/>
    </source>
</evidence>
<feature type="binding site" evidence="3">
    <location>
        <position position="56"/>
    </location>
    <ligand>
        <name>substrate</name>
    </ligand>
</feature>
<dbReference type="GO" id="GO:0070403">
    <property type="term" value="F:NAD+ binding"/>
    <property type="evidence" value="ECO:0007669"/>
    <property type="project" value="UniProtKB-UniRule"/>
</dbReference>
<comment type="similarity">
    <text evidence="3">Belongs to the sirtuin family. Class III subfamily.</text>
</comment>
<dbReference type="STRING" id="1226327.SAMN05421732_10172"/>
<dbReference type="PROSITE" id="PS50305">
    <property type="entry name" value="SIRTUIN"/>
    <property type="match status" value="1"/>
</dbReference>
<dbReference type="Gene3D" id="3.40.50.1220">
    <property type="entry name" value="TPP-binding domain"/>
    <property type="match status" value="1"/>
</dbReference>
<feature type="binding site" evidence="3">
    <location>
        <begin position="9"/>
        <end position="28"/>
    </location>
    <ligand>
        <name>NAD(+)</name>
        <dbReference type="ChEBI" id="CHEBI:57540"/>
    </ligand>
</feature>
<evidence type="ECO:0000256" key="4">
    <source>
        <dbReference type="PROSITE-ProRule" id="PRU00236"/>
    </source>
</evidence>
<sequence>MKKLVVFSGAGMSAESGINTFRDSDGLWEQYRIEDVATPEAWKRDPELVQRFYNQRRKHILSAKPNAAHLLIAELEEFFDVHVITQNIDDLHERAGSSQVIHLHGNIRLAKSSGPNAEYSTEFYPVEGSEQDLSKHFCKDGYPLRPHVVWFGEAVPAYADAQDCVQDADIFIVIGTSLQVYPVAGLIHEIPAHCSAYYIDPKADQQQLPPQFQKIVMTATQGMQHLKEWLEQQH</sequence>
<keyword evidence="1" id="KW-0808">Transferase</keyword>
<dbReference type="Pfam" id="PF02146">
    <property type="entry name" value="SIR2"/>
    <property type="match status" value="1"/>
</dbReference>
<dbReference type="GO" id="GO:0036054">
    <property type="term" value="F:protein-malonyllysine demalonylase activity"/>
    <property type="evidence" value="ECO:0007669"/>
    <property type="project" value="InterPro"/>
</dbReference>
<dbReference type="GO" id="GO:0005737">
    <property type="term" value="C:cytoplasm"/>
    <property type="evidence" value="ECO:0007669"/>
    <property type="project" value="UniProtKB-SubCell"/>
</dbReference>
<keyword evidence="3" id="KW-0963">Cytoplasm</keyword>
<evidence type="ECO:0000259" key="5">
    <source>
        <dbReference type="PROSITE" id="PS50305"/>
    </source>
</evidence>
<evidence type="ECO:0000313" key="7">
    <source>
        <dbReference type="Proteomes" id="UP000243468"/>
    </source>
</evidence>
<dbReference type="GO" id="GO:0036055">
    <property type="term" value="F:protein-succinyllysine desuccinylase activity"/>
    <property type="evidence" value="ECO:0007669"/>
    <property type="project" value="UniProtKB-UniRule"/>
</dbReference>
<dbReference type="PANTHER" id="PTHR11085:SF4">
    <property type="entry name" value="NAD-DEPENDENT PROTEIN DEACYLASE"/>
    <property type="match status" value="1"/>
</dbReference>
<feature type="binding site" evidence="3">
    <location>
        <position position="53"/>
    </location>
    <ligand>
        <name>substrate</name>
    </ligand>
</feature>
<dbReference type="EMBL" id="FMYO01000001">
    <property type="protein sequence ID" value="SDB82741.1"/>
    <property type="molecule type" value="Genomic_DNA"/>
</dbReference>
<dbReference type="Gene3D" id="3.30.1600.10">
    <property type="entry name" value="SIR2/SIRT2 'Small Domain"/>
    <property type="match status" value="1"/>
</dbReference>
<organism evidence="6 7">
    <name type="scientific">Acinetobacter kookii</name>
    <dbReference type="NCBI Taxonomy" id="1226327"/>
    <lineage>
        <taxon>Bacteria</taxon>
        <taxon>Pseudomonadati</taxon>
        <taxon>Pseudomonadota</taxon>
        <taxon>Gammaproteobacteria</taxon>
        <taxon>Moraxellales</taxon>
        <taxon>Moraxellaceae</taxon>
        <taxon>Acinetobacter</taxon>
    </lineage>
</organism>
<dbReference type="SUPFAM" id="SSF52467">
    <property type="entry name" value="DHS-like NAD/FAD-binding domain"/>
    <property type="match status" value="1"/>
</dbReference>
<evidence type="ECO:0000256" key="2">
    <source>
        <dbReference type="ARBA" id="ARBA00023027"/>
    </source>
</evidence>
<dbReference type="GO" id="GO:0017136">
    <property type="term" value="F:histone deacetylase activity, NAD-dependent"/>
    <property type="evidence" value="ECO:0007669"/>
    <property type="project" value="TreeGrafter"/>
</dbReference>
<dbReference type="PANTHER" id="PTHR11085">
    <property type="entry name" value="NAD-DEPENDENT PROTEIN DEACYLASE SIRTUIN-5, MITOCHONDRIAL-RELATED"/>
    <property type="match status" value="1"/>
</dbReference>
<feature type="binding site" evidence="3">
    <location>
        <position position="219"/>
    </location>
    <ligand>
        <name>NAD(+)</name>
        <dbReference type="ChEBI" id="CHEBI:57540"/>
    </ligand>
</feature>
<dbReference type="AlphaFoldDB" id="A0A1G6GL54"/>
<feature type="active site" description="Proton acceptor" evidence="3">
    <location>
        <position position="104"/>
    </location>
</feature>
<protein>
    <recommendedName>
        <fullName evidence="3">NAD-dependent protein deacylase</fullName>
        <ecNumber evidence="3">2.3.1.286</ecNumber>
    </recommendedName>
    <alternativeName>
        <fullName evidence="3">Regulatory protein SIR2 homolog</fullName>
    </alternativeName>
</protein>
<comment type="caution">
    <text evidence="3 4">Lacks conserved residue(s) required for the propagation of feature annotation.</text>
</comment>
<gene>
    <name evidence="3" type="primary">cobB</name>
    <name evidence="6" type="ORF">SAMN05421732_10172</name>
</gene>
<reference evidence="7" key="1">
    <citation type="submission" date="2016-09" db="EMBL/GenBank/DDBJ databases">
        <authorList>
            <person name="Varghese N."/>
            <person name="Submissions S."/>
        </authorList>
    </citation>
    <scope>NUCLEOTIDE SEQUENCE [LARGE SCALE GENOMIC DNA]</scope>
    <source>
        <strain evidence="7">ANC 4667</strain>
    </source>
</reference>
<comment type="domain">
    <text evidence="3">2 residues (Tyr-53 and Arg-56) present in a large hydrophobic pocket are probably involved in substrate specificity. They are important for desuccinylation activity, but dispensable for deacetylation activity.</text>
</comment>
<name>A0A1G6GL54_9GAMM</name>
<keyword evidence="2 3" id="KW-0520">NAD</keyword>
<feature type="binding site" evidence="3">
    <location>
        <begin position="175"/>
        <end position="177"/>
    </location>
    <ligand>
        <name>NAD(+)</name>
        <dbReference type="ChEBI" id="CHEBI:57540"/>
    </ligand>
</feature>
<dbReference type="InterPro" id="IPR026590">
    <property type="entry name" value="Ssirtuin_cat_dom"/>
</dbReference>
<dbReference type="Proteomes" id="UP000243468">
    <property type="component" value="Unassembled WGS sequence"/>
</dbReference>
<feature type="domain" description="Deacetylase sirtuin-type" evidence="5">
    <location>
        <begin position="1"/>
        <end position="234"/>
    </location>
</feature>
<dbReference type="RefSeq" id="WP_092818159.1">
    <property type="nucleotide sequence ID" value="NZ_BAABKJ010000007.1"/>
</dbReference>
<comment type="function">
    <text evidence="3">NAD-dependent lysine deacetylase and desuccinylase that specifically removes acetyl and succinyl groups on target proteins. Modulates the activities of several proteins which are inactive in their acylated form.</text>
</comment>
<accession>A0A1G6GL54</accession>
<dbReference type="InterPro" id="IPR003000">
    <property type="entry name" value="Sirtuin"/>
</dbReference>
<dbReference type="EC" id="2.3.1.286" evidence="3"/>
<dbReference type="HAMAP" id="MF_01121">
    <property type="entry name" value="Sirtuin_ClassIII"/>
    <property type="match status" value="1"/>
</dbReference>
<feature type="binding site" evidence="3">
    <location>
        <begin position="86"/>
        <end position="89"/>
    </location>
    <ligand>
        <name>NAD(+)</name>
        <dbReference type="ChEBI" id="CHEBI:57540"/>
    </ligand>
</feature>
<dbReference type="InterPro" id="IPR050134">
    <property type="entry name" value="NAD-dep_sirtuin_deacylases"/>
</dbReference>
<comment type="catalytic activity">
    <reaction evidence="3">
        <text>N(6)-acetyl-L-lysyl-[protein] + NAD(+) + H2O = 2''-O-acetyl-ADP-D-ribose + nicotinamide + L-lysyl-[protein]</text>
        <dbReference type="Rhea" id="RHEA:43636"/>
        <dbReference type="Rhea" id="RHEA-COMP:9752"/>
        <dbReference type="Rhea" id="RHEA-COMP:10731"/>
        <dbReference type="ChEBI" id="CHEBI:15377"/>
        <dbReference type="ChEBI" id="CHEBI:17154"/>
        <dbReference type="ChEBI" id="CHEBI:29969"/>
        <dbReference type="ChEBI" id="CHEBI:57540"/>
        <dbReference type="ChEBI" id="CHEBI:61930"/>
        <dbReference type="ChEBI" id="CHEBI:83767"/>
        <dbReference type="EC" id="2.3.1.286"/>
    </reaction>
</comment>
<dbReference type="OrthoDB" id="9800582at2"/>
<dbReference type="InterPro" id="IPR029035">
    <property type="entry name" value="DHS-like_NAD/FAD-binding_dom"/>
</dbReference>